<dbReference type="InterPro" id="IPR021202">
    <property type="entry name" value="Rv3654c-like"/>
</dbReference>
<keyword evidence="2" id="KW-0812">Transmembrane</keyword>
<gene>
    <name evidence="4" type="ORF">B8W67_09855</name>
</gene>
<evidence type="ECO:0000256" key="1">
    <source>
        <dbReference type="SAM" id="MobiDB-lite"/>
    </source>
</evidence>
<organism evidence="4 5">
    <name type="scientific">Mycolicibacillus koreensis</name>
    <dbReference type="NCBI Taxonomy" id="1069220"/>
    <lineage>
        <taxon>Bacteria</taxon>
        <taxon>Bacillati</taxon>
        <taxon>Actinomycetota</taxon>
        <taxon>Actinomycetes</taxon>
        <taxon>Mycobacteriales</taxon>
        <taxon>Mycobacteriaceae</taxon>
        <taxon>Mycolicibacillus</taxon>
    </lineage>
</organism>
<keyword evidence="2" id="KW-1133">Transmembrane helix</keyword>
<comment type="caution">
    <text evidence="4">The sequence shown here is derived from an EMBL/GenBank/DDBJ whole genome shotgun (WGS) entry which is preliminary data.</text>
</comment>
<feature type="region of interest" description="Disordered" evidence="1">
    <location>
        <begin position="213"/>
        <end position="260"/>
    </location>
</feature>
<feature type="domain" description="Putative Flp pilus-assembly TadG-like N-terminal" evidence="3">
    <location>
        <begin position="32"/>
        <end position="78"/>
    </location>
</feature>
<feature type="compositionally biased region" description="Low complexity" evidence="1">
    <location>
        <begin position="225"/>
        <end position="245"/>
    </location>
</feature>
<feature type="transmembrane region" description="Helical" evidence="2">
    <location>
        <begin position="36"/>
        <end position="61"/>
    </location>
</feature>
<dbReference type="InterPro" id="IPR028087">
    <property type="entry name" value="Tad_N"/>
</dbReference>
<feature type="compositionally biased region" description="Polar residues" evidence="1">
    <location>
        <begin position="167"/>
        <end position="183"/>
    </location>
</feature>
<dbReference type="Proteomes" id="UP000193577">
    <property type="component" value="Unassembled WGS sequence"/>
</dbReference>
<reference evidence="4 5" key="1">
    <citation type="submission" date="2017-04" db="EMBL/GenBank/DDBJ databases">
        <title>The new phylogeny of genus Mycobacterium.</title>
        <authorList>
            <person name="Tortoli E."/>
            <person name="Trovato A."/>
            <person name="Cirillo D.M."/>
        </authorList>
    </citation>
    <scope>NUCLEOTIDE SEQUENCE [LARGE SCALE GENOMIC DNA]</scope>
    <source>
        <strain evidence="4 5">KCTC 19819</strain>
    </source>
</reference>
<keyword evidence="2" id="KW-0472">Membrane</keyword>
<accession>A0AA91SRN2</accession>
<sequence>MSPRLLLTRPFLPRCRSRRPGSRQRNPDGERGSATVLGAIMVVLMLVVTGFGVQFGAVLVARHRAQTAADLAALAAAARLPGGRDRACDRARELAHAMGFDDIDCAIQDLDVVVVVTVPLSVVGVGVPGAARAAARAGPVGAGAQCRPASASSASLGSRSATRPMGSLSSSSTRFTVTCNGTQSSSARRSRSTREVGPCSNSVRIDSIRGVSSGCTRCSPSSPERQSSNGHGSSSQRSSVQVSRSTRARCTPGCASASSTRWANCSGAKISSSS</sequence>
<name>A0AA91SRN2_9MYCO</name>
<evidence type="ECO:0000313" key="5">
    <source>
        <dbReference type="Proteomes" id="UP000193577"/>
    </source>
</evidence>
<proteinExistence type="predicted"/>
<dbReference type="NCBIfam" id="TIGR03816">
    <property type="entry name" value="tadE_like_DECH"/>
    <property type="match status" value="1"/>
</dbReference>
<evidence type="ECO:0000259" key="3">
    <source>
        <dbReference type="Pfam" id="PF13400"/>
    </source>
</evidence>
<dbReference type="AlphaFoldDB" id="A0AA91SRN2"/>
<feature type="region of interest" description="Disordered" evidence="1">
    <location>
        <begin position="141"/>
        <end position="201"/>
    </location>
</feature>
<dbReference type="Pfam" id="PF13400">
    <property type="entry name" value="Tad"/>
    <property type="match status" value="1"/>
</dbReference>
<feature type="compositionally biased region" description="Low complexity" evidence="1">
    <location>
        <begin position="141"/>
        <end position="161"/>
    </location>
</feature>
<feature type="compositionally biased region" description="Polar residues" evidence="1">
    <location>
        <begin position="213"/>
        <end position="224"/>
    </location>
</feature>
<evidence type="ECO:0000256" key="2">
    <source>
        <dbReference type="SAM" id="Phobius"/>
    </source>
</evidence>
<protein>
    <recommendedName>
        <fullName evidence="3">Putative Flp pilus-assembly TadG-like N-terminal domain-containing protein</fullName>
    </recommendedName>
</protein>
<evidence type="ECO:0000313" key="4">
    <source>
        <dbReference type="EMBL" id="OSC33708.1"/>
    </source>
</evidence>
<keyword evidence="5" id="KW-1185">Reference proteome</keyword>
<dbReference type="EMBL" id="NCXO01000018">
    <property type="protein sequence ID" value="OSC33708.1"/>
    <property type="molecule type" value="Genomic_DNA"/>
</dbReference>